<protein>
    <submittedName>
        <fullName evidence="1">Uncharacterized protein</fullName>
    </submittedName>
</protein>
<organism evidence="1 2">
    <name type="scientific">Paenibacillus pini JCM 16418</name>
    <dbReference type="NCBI Taxonomy" id="1236976"/>
    <lineage>
        <taxon>Bacteria</taxon>
        <taxon>Bacillati</taxon>
        <taxon>Bacillota</taxon>
        <taxon>Bacilli</taxon>
        <taxon>Bacillales</taxon>
        <taxon>Paenibacillaceae</taxon>
        <taxon>Paenibacillus</taxon>
    </lineage>
</organism>
<proteinExistence type="predicted"/>
<keyword evidence="2" id="KW-1185">Reference proteome</keyword>
<evidence type="ECO:0000313" key="1">
    <source>
        <dbReference type="EMBL" id="GAF10070.1"/>
    </source>
</evidence>
<reference evidence="1 2" key="1">
    <citation type="journal article" date="2014" name="Genome Announc.">
        <title>Draft Genome Sequence of Paenibacillus pini JCM 16418T, Isolated from the Rhizosphere of Pine Tree.</title>
        <authorList>
            <person name="Yuki M."/>
            <person name="Oshima K."/>
            <person name="Suda W."/>
            <person name="Oshida Y."/>
            <person name="Kitamura K."/>
            <person name="Iida Y."/>
            <person name="Hattori M."/>
            <person name="Ohkuma M."/>
        </authorList>
    </citation>
    <scope>NUCLEOTIDE SEQUENCE [LARGE SCALE GENOMIC DNA]</scope>
    <source>
        <strain evidence="1 2">JCM 16418</strain>
    </source>
</reference>
<comment type="caution">
    <text evidence="1">The sequence shown here is derived from an EMBL/GenBank/DDBJ whole genome shotgun (WGS) entry which is preliminary data.</text>
</comment>
<name>W7YGM4_9BACL</name>
<dbReference type="AlphaFoldDB" id="W7YGM4"/>
<dbReference type="EMBL" id="BAVZ01000018">
    <property type="protein sequence ID" value="GAF10070.1"/>
    <property type="molecule type" value="Genomic_DNA"/>
</dbReference>
<accession>W7YGM4</accession>
<sequence length="86" mass="9672">MLLVLGWLVVLPFYQKTISFFVFLKSEVPLPLKQRRGRDDCGEANAFTLISGFSPLREMKKNLENTAIGTTARSRSVYPSAHVDPT</sequence>
<dbReference type="Proteomes" id="UP000019364">
    <property type="component" value="Unassembled WGS sequence"/>
</dbReference>
<dbReference type="RefSeq" id="WP_162472263.1">
    <property type="nucleotide sequence ID" value="NZ_BAVZ01000018.1"/>
</dbReference>
<dbReference type="eggNOG" id="ENOG5032KK7">
    <property type="taxonomic scope" value="Bacteria"/>
</dbReference>
<gene>
    <name evidence="1" type="ORF">JCM16418_4243</name>
</gene>
<evidence type="ECO:0000313" key="2">
    <source>
        <dbReference type="Proteomes" id="UP000019364"/>
    </source>
</evidence>